<dbReference type="AlphaFoldDB" id="A0A550J5K8"/>
<dbReference type="InterPro" id="IPR010177">
    <property type="entry name" value="Paired_CXXCH_1"/>
</dbReference>
<keyword evidence="10" id="KW-1185">Reference proteome</keyword>
<dbReference type="OrthoDB" id="9771829at2"/>
<proteinExistence type="predicted"/>
<evidence type="ECO:0000256" key="1">
    <source>
        <dbReference type="ARBA" id="ARBA00004370"/>
    </source>
</evidence>
<feature type="domain" description="Doubled CXXCH motif" evidence="8">
    <location>
        <begin position="62"/>
        <end position="97"/>
    </location>
</feature>
<evidence type="ECO:0000256" key="2">
    <source>
        <dbReference type="ARBA" id="ARBA00022448"/>
    </source>
</evidence>
<comment type="subcellular location">
    <subcellularLocation>
        <location evidence="1">Membrane</location>
    </subcellularLocation>
</comment>
<evidence type="ECO:0000256" key="7">
    <source>
        <dbReference type="ARBA" id="ARBA00023136"/>
    </source>
</evidence>
<dbReference type="EMBL" id="VJVV01000018">
    <property type="protein sequence ID" value="TRO78423.1"/>
    <property type="molecule type" value="Genomic_DNA"/>
</dbReference>
<name>A0A550J5K8_9BACT</name>
<keyword evidence="7" id="KW-0472">Membrane</keyword>
<dbReference type="GO" id="GO:0009055">
    <property type="term" value="F:electron transfer activity"/>
    <property type="evidence" value="ECO:0007669"/>
    <property type="project" value="TreeGrafter"/>
</dbReference>
<dbReference type="Proteomes" id="UP000317155">
    <property type="component" value="Unassembled WGS sequence"/>
</dbReference>
<evidence type="ECO:0000313" key="9">
    <source>
        <dbReference type="EMBL" id="TRO78423.1"/>
    </source>
</evidence>
<dbReference type="PANTHER" id="PTHR30333">
    <property type="entry name" value="CYTOCHROME C-TYPE PROTEIN"/>
    <property type="match status" value="1"/>
</dbReference>
<dbReference type="InterPro" id="IPR036280">
    <property type="entry name" value="Multihaem_cyt_sf"/>
</dbReference>
<keyword evidence="2" id="KW-0813">Transport</keyword>
<organism evidence="9 10">
    <name type="scientific">Trichloromonas acetexigens</name>
    <dbReference type="NCBI Taxonomy" id="38815"/>
    <lineage>
        <taxon>Bacteria</taxon>
        <taxon>Pseudomonadati</taxon>
        <taxon>Thermodesulfobacteriota</taxon>
        <taxon>Desulfuromonadia</taxon>
        <taxon>Desulfuromonadales</taxon>
        <taxon>Trichloromonadaceae</taxon>
        <taxon>Trichloromonas</taxon>
    </lineage>
</organism>
<keyword evidence="4" id="KW-0479">Metal-binding</keyword>
<dbReference type="PANTHER" id="PTHR30333:SF1">
    <property type="entry name" value="CYTOCHROME C-TYPE PROTEIN NAPC"/>
    <property type="match status" value="1"/>
</dbReference>
<evidence type="ECO:0000256" key="4">
    <source>
        <dbReference type="ARBA" id="ARBA00022723"/>
    </source>
</evidence>
<evidence type="ECO:0000256" key="6">
    <source>
        <dbReference type="ARBA" id="ARBA00023004"/>
    </source>
</evidence>
<reference evidence="9 10" key="1">
    <citation type="submission" date="2019-07" db="EMBL/GenBank/DDBJ databases">
        <title>Insights of Desulfuromonas acetexigens electromicrobiology.</title>
        <authorList>
            <person name="Katuri K."/>
            <person name="Sapireddy V."/>
            <person name="Shaw D.R."/>
            <person name="Saikaly P."/>
        </authorList>
    </citation>
    <scope>NUCLEOTIDE SEQUENCE [LARGE SCALE GENOMIC DNA]</scope>
    <source>
        <strain evidence="9 10">2873</strain>
    </source>
</reference>
<dbReference type="InterPro" id="IPR051174">
    <property type="entry name" value="Cytochrome_c-type_ET"/>
</dbReference>
<keyword evidence="6" id="KW-0408">Iron</keyword>
<protein>
    <submittedName>
        <fullName evidence="9">Cytochrome C</fullName>
    </submittedName>
</protein>
<keyword evidence="5" id="KW-0249">Electron transport</keyword>
<evidence type="ECO:0000313" key="10">
    <source>
        <dbReference type="Proteomes" id="UP000317155"/>
    </source>
</evidence>
<dbReference type="SUPFAM" id="SSF48695">
    <property type="entry name" value="Multiheme cytochromes"/>
    <property type="match status" value="1"/>
</dbReference>
<sequence>MLSVINSHGRSALKYGESRLRQTRMVKLAKSFFWGSALWLLPVVAMTTPAFCLSGDFHAGGVGNCSGCHSMHQANSASEYLLLNSDPSSICINCHSGLGGPNSLSVFSPDGSALTPGGDFYWLTRSFSWLDGSSPGDSHGHNVVARDFNLFPDRLKTHAPGGTFPSAQLGCTSCHDPHGQAGGDQRWQNYPISGSGSYGELPEPGTVRGNYRLLGDDSYRPAHGVAFSQGAPIARQSSISPFQETDTAHVDYGSGMSEWCGNCHGELLRGNHVTPEGSFAHPAGRDARLEQEVIDTYNTYLRTGDYTGSAATSYLQFVPFERGTSDLLALDPHSTQGPSASANVMCLSCHRAHASAFSAGGRWDFTAALLVDSHPAVGDTGATAGDVYFSYYGRNLATEFGSGQGSFCEKCHGSPMP</sequence>
<dbReference type="Gene3D" id="1.10.1130.10">
    <property type="entry name" value="Flavocytochrome C3, Chain A"/>
    <property type="match status" value="1"/>
</dbReference>
<dbReference type="CDD" id="cd21555">
    <property type="entry name" value="OmcS-like"/>
    <property type="match status" value="1"/>
</dbReference>
<keyword evidence="3" id="KW-0349">Heme</keyword>
<dbReference type="Pfam" id="PF09699">
    <property type="entry name" value="Paired_CXXCH_1"/>
    <property type="match status" value="1"/>
</dbReference>
<evidence type="ECO:0000256" key="3">
    <source>
        <dbReference type="ARBA" id="ARBA00022617"/>
    </source>
</evidence>
<accession>A0A550J5K8</accession>
<evidence type="ECO:0000259" key="8">
    <source>
        <dbReference type="Pfam" id="PF09699"/>
    </source>
</evidence>
<dbReference type="GO" id="GO:0016020">
    <property type="term" value="C:membrane"/>
    <property type="evidence" value="ECO:0007669"/>
    <property type="project" value="UniProtKB-SubCell"/>
</dbReference>
<dbReference type="GO" id="GO:0009061">
    <property type="term" value="P:anaerobic respiration"/>
    <property type="evidence" value="ECO:0007669"/>
    <property type="project" value="TreeGrafter"/>
</dbReference>
<dbReference type="GO" id="GO:0046872">
    <property type="term" value="F:metal ion binding"/>
    <property type="evidence" value="ECO:0007669"/>
    <property type="project" value="UniProtKB-KW"/>
</dbReference>
<gene>
    <name evidence="9" type="ORF">FL622_16420</name>
</gene>
<evidence type="ECO:0000256" key="5">
    <source>
        <dbReference type="ARBA" id="ARBA00022982"/>
    </source>
</evidence>
<comment type="caution">
    <text evidence="9">The sequence shown here is derived from an EMBL/GenBank/DDBJ whole genome shotgun (WGS) entry which is preliminary data.</text>
</comment>